<dbReference type="RefSeq" id="WP_124145591.1">
    <property type="nucleotide sequence ID" value="NZ_CAWOKI010000102.1"/>
</dbReference>
<dbReference type="EMBL" id="RCBY01000186">
    <property type="protein sequence ID" value="RQH29815.1"/>
    <property type="molecule type" value="Genomic_DNA"/>
</dbReference>
<evidence type="ECO:0000313" key="1">
    <source>
        <dbReference type="EMBL" id="RQH29815.1"/>
    </source>
</evidence>
<reference evidence="1 2" key="1">
    <citation type="journal article" date="2018" name="ACS Chem. Biol.">
        <title>Ketoreductase domain dysfunction expands chemodiversity: malyngamide biosynthesis in the cyanobacterium Okeania hirsuta.</title>
        <authorList>
            <person name="Moss N.A."/>
            <person name="Leao T."/>
            <person name="Rankin M."/>
            <person name="McCullough T.M."/>
            <person name="Qu P."/>
            <person name="Korobeynikov A."/>
            <person name="Smith J.L."/>
            <person name="Gerwick L."/>
            <person name="Gerwick W.H."/>
        </authorList>
    </citation>
    <scope>NUCLEOTIDE SEQUENCE [LARGE SCALE GENOMIC DNA]</scope>
    <source>
        <strain evidence="1 2">PAB10Feb10-1</strain>
    </source>
</reference>
<accession>A0A3N6PED6</accession>
<evidence type="ECO:0000313" key="2">
    <source>
        <dbReference type="Proteomes" id="UP000269154"/>
    </source>
</evidence>
<gene>
    <name evidence="1" type="ORF">D5R40_24350</name>
</gene>
<organism evidence="1 2">
    <name type="scientific">Okeania hirsuta</name>
    <dbReference type="NCBI Taxonomy" id="1458930"/>
    <lineage>
        <taxon>Bacteria</taxon>
        <taxon>Bacillati</taxon>
        <taxon>Cyanobacteriota</taxon>
        <taxon>Cyanophyceae</taxon>
        <taxon>Oscillatoriophycideae</taxon>
        <taxon>Oscillatoriales</taxon>
        <taxon>Microcoleaceae</taxon>
        <taxon>Okeania</taxon>
    </lineage>
</organism>
<keyword evidence="2" id="KW-1185">Reference proteome</keyword>
<proteinExistence type="predicted"/>
<dbReference type="AlphaFoldDB" id="A0A3N6PED6"/>
<dbReference type="Proteomes" id="UP000269154">
    <property type="component" value="Unassembled WGS sequence"/>
</dbReference>
<protein>
    <submittedName>
        <fullName evidence="1">Uncharacterized protein</fullName>
    </submittedName>
</protein>
<dbReference type="OrthoDB" id="455104at2"/>
<sequence>MADINELIEKLAELDEETLQAQLGMQLQSLEDDLTTSASVESININTLTAVPRGLEGNKFIEFGQNFFKRLNGEAYDFLCDRDPFGDGCKTMQKIEDAYNESSTKAAGMLTPILVTNLGLAPAIAAIVATLIVQKIASAAGETICSMWQDSFDGSKPPEIE</sequence>
<comment type="caution">
    <text evidence="1">The sequence shown here is derived from an EMBL/GenBank/DDBJ whole genome shotgun (WGS) entry which is preliminary data.</text>
</comment>
<name>A0A3N6PED6_9CYAN</name>